<comment type="similarity">
    <text evidence="3">Belongs to the CheD family.</text>
</comment>
<dbReference type="AlphaFoldDB" id="A0A6L6Q9I9"/>
<comment type="catalytic activity">
    <reaction evidence="3">
        <text>L-glutaminyl-[protein] + H2O = L-glutamyl-[protein] + NH4(+)</text>
        <dbReference type="Rhea" id="RHEA:16441"/>
        <dbReference type="Rhea" id="RHEA-COMP:10207"/>
        <dbReference type="Rhea" id="RHEA-COMP:10208"/>
        <dbReference type="ChEBI" id="CHEBI:15377"/>
        <dbReference type="ChEBI" id="CHEBI:28938"/>
        <dbReference type="ChEBI" id="CHEBI:29973"/>
        <dbReference type="ChEBI" id="CHEBI:30011"/>
        <dbReference type="EC" id="3.5.1.44"/>
    </reaction>
</comment>
<gene>
    <name evidence="3" type="primary">cheD</name>
    <name evidence="4" type="ORF">GM668_29955</name>
</gene>
<dbReference type="Gene3D" id="3.30.1330.200">
    <property type="match status" value="1"/>
</dbReference>
<reference evidence="4 5" key="1">
    <citation type="submission" date="2019-11" db="EMBL/GenBank/DDBJ databases">
        <title>Type strains purchased from KCTC, JCM and DSMZ.</title>
        <authorList>
            <person name="Lu H."/>
        </authorList>
    </citation>
    <scope>NUCLEOTIDE SEQUENCE [LARGE SCALE GENOMIC DNA]</scope>
    <source>
        <strain evidence="4 5">KCTC 42409</strain>
    </source>
</reference>
<dbReference type="EC" id="3.5.1.44" evidence="3"/>
<keyword evidence="1 3" id="KW-0145">Chemotaxis</keyword>
<evidence type="ECO:0000313" key="4">
    <source>
        <dbReference type="EMBL" id="MTW06305.1"/>
    </source>
</evidence>
<accession>A0A6L6Q9I9</accession>
<dbReference type="InterPro" id="IPR011324">
    <property type="entry name" value="Cytotoxic_necrot_fac-like_cat"/>
</dbReference>
<comment type="caution">
    <text evidence="4">The sequence shown here is derived from an EMBL/GenBank/DDBJ whole genome shotgun (WGS) entry which is preliminary data.</text>
</comment>
<dbReference type="GO" id="GO:0006935">
    <property type="term" value="P:chemotaxis"/>
    <property type="evidence" value="ECO:0007669"/>
    <property type="project" value="UniProtKB-UniRule"/>
</dbReference>
<dbReference type="SUPFAM" id="SSF64438">
    <property type="entry name" value="CNF1/YfiH-like putative cysteine hydrolases"/>
    <property type="match status" value="1"/>
</dbReference>
<dbReference type="PANTHER" id="PTHR35147:SF3">
    <property type="entry name" value="CHEMORECEPTOR GLUTAMINE DEAMIDASE CHED 1-RELATED"/>
    <property type="match status" value="1"/>
</dbReference>
<comment type="function">
    <text evidence="3">Probably deamidates glutamine residues to glutamate on methyl-accepting chemotaxis receptors (MCPs), playing an important role in chemotaxis.</text>
</comment>
<dbReference type="GO" id="GO:0050568">
    <property type="term" value="F:protein-glutamine glutaminase activity"/>
    <property type="evidence" value="ECO:0007669"/>
    <property type="project" value="UniProtKB-UniRule"/>
</dbReference>
<keyword evidence="5" id="KW-1185">Reference proteome</keyword>
<dbReference type="Proteomes" id="UP000484015">
    <property type="component" value="Unassembled WGS sequence"/>
</dbReference>
<dbReference type="CDD" id="cd16352">
    <property type="entry name" value="CheD"/>
    <property type="match status" value="1"/>
</dbReference>
<protein>
    <recommendedName>
        <fullName evidence="3">Probable chemoreceptor glutamine deamidase CheD</fullName>
        <ecNumber evidence="3">3.5.1.44</ecNumber>
    </recommendedName>
</protein>
<dbReference type="PANTHER" id="PTHR35147">
    <property type="entry name" value="CHEMORECEPTOR GLUTAMINE DEAMIDASE CHED-RELATED"/>
    <property type="match status" value="1"/>
</dbReference>
<proteinExistence type="inferred from homology"/>
<dbReference type="Pfam" id="PF03975">
    <property type="entry name" value="CheD"/>
    <property type="match status" value="1"/>
</dbReference>
<dbReference type="EMBL" id="WNLA01000051">
    <property type="protein sequence ID" value="MTW06305.1"/>
    <property type="molecule type" value="Genomic_DNA"/>
</dbReference>
<dbReference type="InterPro" id="IPR005659">
    <property type="entry name" value="Chemorcpt_Glu_NH3ase_CheD"/>
</dbReference>
<evidence type="ECO:0000313" key="5">
    <source>
        <dbReference type="Proteomes" id="UP000484015"/>
    </source>
</evidence>
<evidence type="ECO:0000256" key="3">
    <source>
        <dbReference type="HAMAP-Rule" id="MF_01440"/>
    </source>
</evidence>
<organism evidence="4 5">
    <name type="scientific">Pseudoduganella ginsengisoli</name>
    <dbReference type="NCBI Taxonomy" id="1462440"/>
    <lineage>
        <taxon>Bacteria</taxon>
        <taxon>Pseudomonadati</taxon>
        <taxon>Pseudomonadota</taxon>
        <taxon>Betaproteobacteria</taxon>
        <taxon>Burkholderiales</taxon>
        <taxon>Oxalobacteraceae</taxon>
        <taxon>Telluria group</taxon>
        <taxon>Pseudoduganella</taxon>
    </lineage>
</organism>
<dbReference type="InterPro" id="IPR038592">
    <property type="entry name" value="CheD-like_sf"/>
</dbReference>
<evidence type="ECO:0000256" key="1">
    <source>
        <dbReference type="ARBA" id="ARBA00022500"/>
    </source>
</evidence>
<dbReference type="HAMAP" id="MF_01440">
    <property type="entry name" value="CheD"/>
    <property type="match status" value="1"/>
</dbReference>
<keyword evidence="2 3" id="KW-0378">Hydrolase</keyword>
<evidence type="ECO:0000256" key="2">
    <source>
        <dbReference type="ARBA" id="ARBA00022801"/>
    </source>
</evidence>
<name>A0A6L6Q9I9_9BURK</name>
<sequence>MDVFLMPGEHFVGDARHRIRTLLGSCVSITLWHSKRRVGAMSHFLLTVGENEAVAHLSGRYCEGALDLMLTDLRKLGIKPEECQAKVFGGGMMFPDIERNDDKNIGRRNGETAERLLRMHNIPVVSESLFGIGHRHIIFNVKTGDVWVRVGPPGPRPGQALKERL</sequence>